<gene>
    <name evidence="4" type="ORF">N7460_011724</name>
</gene>
<dbReference type="InterPro" id="IPR054710">
    <property type="entry name" value="Tri101-like_N"/>
</dbReference>
<dbReference type="GO" id="GO:0016746">
    <property type="term" value="F:acyltransferase activity"/>
    <property type="evidence" value="ECO:0007669"/>
    <property type="project" value="UniProtKB-KW"/>
</dbReference>
<comment type="caution">
    <text evidence="4">The sequence shown here is derived from an EMBL/GenBank/DDBJ whole genome shotgun (WGS) entry which is preliminary data.</text>
</comment>
<dbReference type="InterPro" id="IPR023213">
    <property type="entry name" value="CAT-like_dom_sf"/>
</dbReference>
<reference evidence="4" key="1">
    <citation type="journal article" date="2023" name="IMA Fungus">
        <title>Comparative genomic study of the Penicillium genus elucidates a diverse pangenome and 15 lateral gene transfer events.</title>
        <authorList>
            <person name="Petersen C."/>
            <person name="Sorensen T."/>
            <person name="Nielsen M.R."/>
            <person name="Sondergaard T.E."/>
            <person name="Sorensen J.L."/>
            <person name="Fitzpatrick D.A."/>
            <person name="Frisvad J.C."/>
            <person name="Nielsen K.L."/>
        </authorList>
    </citation>
    <scope>NUCLEOTIDE SEQUENCE</scope>
    <source>
        <strain evidence="4">IBT 15450</strain>
    </source>
</reference>
<name>A0AAD6N3C5_PENCN</name>
<keyword evidence="1" id="KW-0808">Transferase</keyword>
<evidence type="ECO:0000256" key="1">
    <source>
        <dbReference type="ARBA" id="ARBA00022679"/>
    </source>
</evidence>
<accession>A0AAD6N3C5</accession>
<dbReference type="Gene3D" id="3.30.559.10">
    <property type="entry name" value="Chloramphenicol acetyltransferase-like domain"/>
    <property type="match status" value="2"/>
</dbReference>
<feature type="domain" description="Trichothecene 3-O-acetyltransferase-like N-terminal" evidence="3">
    <location>
        <begin position="7"/>
        <end position="164"/>
    </location>
</feature>
<keyword evidence="2" id="KW-0012">Acyltransferase</keyword>
<evidence type="ECO:0000313" key="4">
    <source>
        <dbReference type="EMBL" id="KAJ6026907.1"/>
    </source>
</evidence>
<protein>
    <recommendedName>
        <fullName evidence="3">Trichothecene 3-O-acetyltransferase-like N-terminal domain-containing protein</fullName>
    </recommendedName>
</protein>
<evidence type="ECO:0000259" key="3">
    <source>
        <dbReference type="Pfam" id="PF22664"/>
    </source>
</evidence>
<evidence type="ECO:0000256" key="2">
    <source>
        <dbReference type="ARBA" id="ARBA00023315"/>
    </source>
</evidence>
<dbReference type="Pfam" id="PF22664">
    <property type="entry name" value="TRI-like_N"/>
    <property type="match status" value="1"/>
</dbReference>
<evidence type="ECO:0000313" key="5">
    <source>
        <dbReference type="Proteomes" id="UP001219568"/>
    </source>
</evidence>
<organism evidence="4 5">
    <name type="scientific">Penicillium canescens</name>
    <dbReference type="NCBI Taxonomy" id="5083"/>
    <lineage>
        <taxon>Eukaryota</taxon>
        <taxon>Fungi</taxon>
        <taxon>Dikarya</taxon>
        <taxon>Ascomycota</taxon>
        <taxon>Pezizomycotina</taxon>
        <taxon>Eurotiomycetes</taxon>
        <taxon>Eurotiomycetidae</taxon>
        <taxon>Eurotiales</taxon>
        <taxon>Aspergillaceae</taxon>
        <taxon>Penicillium</taxon>
    </lineage>
</organism>
<dbReference type="EMBL" id="JAQJZL010000015">
    <property type="protein sequence ID" value="KAJ6026907.1"/>
    <property type="molecule type" value="Genomic_DNA"/>
</dbReference>
<dbReference type="AlphaFoldDB" id="A0AAD6N3C5"/>
<dbReference type="Proteomes" id="UP001219568">
    <property type="component" value="Unassembled WGS sequence"/>
</dbReference>
<proteinExistence type="predicted"/>
<reference evidence="4" key="2">
    <citation type="submission" date="2023-01" db="EMBL/GenBank/DDBJ databases">
        <authorList>
            <person name="Petersen C."/>
        </authorList>
    </citation>
    <scope>NUCLEOTIDE SEQUENCE</scope>
    <source>
        <strain evidence="4">IBT 15450</strain>
    </source>
</reference>
<keyword evidence="5" id="KW-1185">Reference proteome</keyword>
<sequence length="311" mass="34182">MPGLYKLYAQICLIYSVPDTSSHDNIITTLTNGLDRLAEGFPWLTGQVFNDGAWDGNTGVFKITPLDKIQLVVKDLQHDASAPTIDDLRQAKYPFTMLNENIIAPSTTINLPGAPPGIITESALVFCVQANSVKGGLMLTLVAQHNVMDMTGQDFIVNMLSNACHNESFTSEEMATGNIDRSNIISLVDYAYEPGPELDHQLVKPPPPPGVSVMLPRNNLRLQKSTWAYIEISARDMIQTISEEPLGVVAAQLRTQLDPSTNDLAFNMRALATFLSRPSDKTKTSFTATVQIPSDFMISSWSRINCYRSGL</sequence>